<dbReference type="PANTHER" id="PTHR47642">
    <property type="entry name" value="ATP-DEPENDENT DNA HELICASE"/>
    <property type="match status" value="1"/>
</dbReference>
<evidence type="ECO:0000313" key="2">
    <source>
        <dbReference type="EMBL" id="TGY89163.1"/>
    </source>
</evidence>
<accession>A0A4S2H175</accession>
<dbReference type="SUPFAM" id="SSF52540">
    <property type="entry name" value="P-loop containing nucleoside triphosphate hydrolases"/>
    <property type="match status" value="2"/>
</dbReference>
<comment type="caution">
    <text evidence="2">The sequence shown here is derived from an EMBL/GenBank/DDBJ whole genome shotgun (WGS) entry which is preliminary data.</text>
</comment>
<dbReference type="PANTHER" id="PTHR47642:SF5">
    <property type="entry name" value="ATP-DEPENDENT DNA HELICASE"/>
    <property type="match status" value="1"/>
</dbReference>
<feature type="domain" description="AAA+ ATPase" evidence="1">
    <location>
        <begin position="48"/>
        <end position="282"/>
    </location>
</feature>
<dbReference type="GO" id="GO:0006281">
    <property type="term" value="P:DNA repair"/>
    <property type="evidence" value="ECO:0007669"/>
    <property type="project" value="InterPro"/>
</dbReference>
<proteinExistence type="predicted"/>
<dbReference type="Proteomes" id="UP000308054">
    <property type="component" value="Unassembled WGS sequence"/>
</dbReference>
<organism evidence="2 3">
    <name type="scientific">Marinicauda algicola</name>
    <dbReference type="NCBI Taxonomy" id="2029849"/>
    <lineage>
        <taxon>Bacteria</taxon>
        <taxon>Pseudomonadati</taxon>
        <taxon>Pseudomonadota</taxon>
        <taxon>Alphaproteobacteria</taxon>
        <taxon>Maricaulales</taxon>
        <taxon>Maricaulaceae</taxon>
        <taxon>Marinicauda</taxon>
    </lineage>
</organism>
<gene>
    <name evidence="2" type="ORF">E5163_08555</name>
</gene>
<reference evidence="2 3" key="1">
    <citation type="journal article" date="2017" name="Int. J. Syst. Evol. Microbiol.">
        <title>Marinicauda algicola sp. nov., isolated from a marine red alga Rhodosorus marinus.</title>
        <authorList>
            <person name="Jeong S.E."/>
            <person name="Jeon S.H."/>
            <person name="Chun B.H."/>
            <person name="Kim D.W."/>
            <person name="Jeon C.O."/>
        </authorList>
    </citation>
    <scope>NUCLEOTIDE SEQUENCE [LARGE SCALE GENOMIC DNA]</scope>
    <source>
        <strain evidence="2 3">JCM 31718</strain>
    </source>
</reference>
<dbReference type="EMBL" id="SRXW01000002">
    <property type="protein sequence ID" value="TGY89163.1"/>
    <property type="molecule type" value="Genomic_DNA"/>
</dbReference>
<dbReference type="InterPro" id="IPR010285">
    <property type="entry name" value="DNA_helicase_pif1-like_DEAD"/>
</dbReference>
<dbReference type="CDD" id="cd18809">
    <property type="entry name" value="SF1_C_RecD"/>
    <property type="match status" value="1"/>
</dbReference>
<dbReference type="GO" id="GO:0003678">
    <property type="term" value="F:DNA helicase activity"/>
    <property type="evidence" value="ECO:0007669"/>
    <property type="project" value="InterPro"/>
</dbReference>
<dbReference type="InterPro" id="IPR003593">
    <property type="entry name" value="AAA+_ATPase"/>
</dbReference>
<dbReference type="Gene3D" id="3.40.50.300">
    <property type="entry name" value="P-loop containing nucleotide triphosphate hydrolases"/>
    <property type="match status" value="2"/>
</dbReference>
<sequence>MSAGCGAEARNGPVFTLSAAGCPADVNAPLSPHLSPDQARLVEHIVSSGTNVFLTGRAGTGKTTLTRALLKRLGSKAAVLAPTGVAAMHAGGQTLHSFFRLPPRLIEPADVKRLRNARAIKALEVLVIDEISMVRSDMMWAIDAALRMNRNSSAPFGGVQMVLVGDLAQLPPVVQGEEAAYLEMAYGGPFFFHTPVFRDAGFTLIELETVYRQSDPDFVEILNAIREGEIRRDQGRRLNERVTGRSALEASETHVVLTPTNAAAARINSARLDALVGEPRLLPGKVEGEFEERVRPTDEPLVLKPGARVMLIRNDPAGRWVNGSLGEVVAFSADGVKVHVNGETHTVEPVKWERFRYTADASAETLKKETVGAFEQYPLRLAWAMTIHKAQGLTLDKVYLDLPGRLFAHGQAYVALSRARSIEGLELSRGLAPSDLITDERIFDVRSYCDPLPKGLLG</sequence>
<dbReference type="InterPro" id="IPR051055">
    <property type="entry name" value="PIF1_helicase"/>
</dbReference>
<evidence type="ECO:0000259" key="1">
    <source>
        <dbReference type="SMART" id="SM00382"/>
    </source>
</evidence>
<name>A0A4S2H175_9PROT</name>
<dbReference type="Pfam" id="PF05970">
    <property type="entry name" value="PIF1"/>
    <property type="match status" value="1"/>
</dbReference>
<keyword evidence="3" id="KW-1185">Reference proteome</keyword>
<dbReference type="OrthoDB" id="1826980at2"/>
<dbReference type="GO" id="GO:0000723">
    <property type="term" value="P:telomere maintenance"/>
    <property type="evidence" value="ECO:0007669"/>
    <property type="project" value="InterPro"/>
</dbReference>
<evidence type="ECO:0000313" key="3">
    <source>
        <dbReference type="Proteomes" id="UP000308054"/>
    </source>
</evidence>
<protein>
    <submittedName>
        <fullName evidence="2">AAA family ATPase</fullName>
    </submittedName>
</protein>
<dbReference type="InterPro" id="IPR027417">
    <property type="entry name" value="P-loop_NTPase"/>
</dbReference>
<dbReference type="AlphaFoldDB" id="A0A4S2H175"/>
<dbReference type="SMART" id="SM00382">
    <property type="entry name" value="AAA"/>
    <property type="match status" value="1"/>
</dbReference>